<feature type="compositionally biased region" description="Acidic residues" evidence="1">
    <location>
        <begin position="566"/>
        <end position="628"/>
    </location>
</feature>
<dbReference type="OrthoDB" id="5327923at2759"/>
<evidence type="ECO:0000256" key="1">
    <source>
        <dbReference type="SAM" id="MobiDB-lite"/>
    </source>
</evidence>
<feature type="compositionally biased region" description="Basic and acidic residues" evidence="1">
    <location>
        <begin position="629"/>
        <end position="642"/>
    </location>
</feature>
<dbReference type="Proteomes" id="UP000775547">
    <property type="component" value="Unassembled WGS sequence"/>
</dbReference>
<evidence type="ECO:0000313" key="3">
    <source>
        <dbReference type="Proteomes" id="UP000775547"/>
    </source>
</evidence>
<organism evidence="2 3">
    <name type="scientific">Asterophora parasitica</name>
    <dbReference type="NCBI Taxonomy" id="117018"/>
    <lineage>
        <taxon>Eukaryota</taxon>
        <taxon>Fungi</taxon>
        <taxon>Dikarya</taxon>
        <taxon>Basidiomycota</taxon>
        <taxon>Agaricomycotina</taxon>
        <taxon>Agaricomycetes</taxon>
        <taxon>Agaricomycetidae</taxon>
        <taxon>Agaricales</taxon>
        <taxon>Tricholomatineae</taxon>
        <taxon>Lyophyllaceae</taxon>
        <taxon>Asterophora</taxon>
    </lineage>
</organism>
<name>A0A9P7GBS8_9AGAR</name>
<comment type="caution">
    <text evidence="2">The sequence shown here is derived from an EMBL/GenBank/DDBJ whole genome shotgun (WGS) entry which is preliminary data.</text>
</comment>
<reference evidence="2" key="1">
    <citation type="submission" date="2020-07" db="EMBL/GenBank/DDBJ databases">
        <authorList>
            <person name="Nieuwenhuis M."/>
            <person name="Van De Peppel L.J.J."/>
        </authorList>
    </citation>
    <scope>NUCLEOTIDE SEQUENCE</scope>
    <source>
        <strain evidence="2">AP01</strain>
        <tissue evidence="2">Mycelium</tissue>
    </source>
</reference>
<dbReference type="EMBL" id="JABCKV010000012">
    <property type="protein sequence ID" value="KAG5647168.1"/>
    <property type="molecule type" value="Genomic_DNA"/>
</dbReference>
<keyword evidence="3" id="KW-1185">Reference proteome</keyword>
<gene>
    <name evidence="2" type="ORF">DXG03_001123</name>
</gene>
<evidence type="ECO:0000313" key="2">
    <source>
        <dbReference type="EMBL" id="KAG5647168.1"/>
    </source>
</evidence>
<feature type="region of interest" description="Disordered" evidence="1">
    <location>
        <begin position="563"/>
        <end position="651"/>
    </location>
</feature>
<protein>
    <recommendedName>
        <fullName evidence="4">Protein kinase domain-containing protein</fullName>
    </recommendedName>
</protein>
<proteinExistence type="predicted"/>
<sequence>MFSFPREEPRTFTAADIIAILKAYGRKSSSPHPQPKAPAAKLSSAEFIESILGSHTERRRAILRHWPRDPNGGVIKPENSLPGKTAPNGIQLWGATLFDFYRVHRIPSVEGLSTISTGSKLMMWMKANGELNHAKDEIEWAEMEDEPAVIQPWSPREAIEEMEENIRLGKAGKPWPEDALDKGKQVSTGSIFERSNYPAPGPLAPFSYTAERLTDLIPPERLPRKVIVHDPWNLLAVRARNRYGYAERNVKDADWTTKPDRTYTYKFKSSDKPRPPLTAEKLKNRIAPQLSQEKDNIHQEDPPPNGYLIRPPSVEGPIPPPIYVVHDPPPPHLLSKSNAAKQDPIEEAHLYLSPAHPIGSGNHSVVYEAEWELPRSAIIPPPSTDPVLCRTCVQADIDRTLKELDGEHGERMAAEWKEKTAKVTIVQVGRPQPIWDVIEESDLKKGKTNAIREFCLDDDKSCYRTELEGRVRPIRTNVPWQDPMNPTCEHVKPPPEVPPTVRVRVVAKLSNYGDDHLKNEADNYQMFARHMFETWSGLNVLPPMHDPVPLGALVPRFYGYYVRQPEDDDDEGLVEDEGGDEEDEGGDEEDEGGDEEDEGGDEEDEGGDEEDEGGEEEDDKEEKLEGDEKEAKPEEGDGEKKPSKAPRVTKRERIGYLSPILLLEKCGTEVNPNELTLDQRNEVTSFMYRFHFEGWAHCSVYLRNILVQPGPLNVSPPQRSMKLPSFRIIDFGRSYHCDDGSEASKEWTNDQRHEENSVERLFDTRGW</sequence>
<evidence type="ECO:0008006" key="4">
    <source>
        <dbReference type="Google" id="ProtNLM"/>
    </source>
</evidence>
<dbReference type="AlphaFoldDB" id="A0A9P7GBS8"/>
<reference evidence="2" key="2">
    <citation type="submission" date="2021-10" db="EMBL/GenBank/DDBJ databases">
        <title>Phylogenomics reveals ancestral predisposition of the termite-cultivated fungus Termitomyces towards a domesticated lifestyle.</title>
        <authorList>
            <person name="Auxier B."/>
            <person name="Grum-Grzhimaylo A."/>
            <person name="Cardenas M.E."/>
            <person name="Lodge J.D."/>
            <person name="Laessoe T."/>
            <person name="Pedersen O."/>
            <person name="Smith M.E."/>
            <person name="Kuyper T.W."/>
            <person name="Franco-Molano E.A."/>
            <person name="Baroni T.J."/>
            <person name="Aanen D.K."/>
        </authorList>
    </citation>
    <scope>NUCLEOTIDE SEQUENCE</scope>
    <source>
        <strain evidence="2">AP01</strain>
        <tissue evidence="2">Mycelium</tissue>
    </source>
</reference>
<accession>A0A9P7GBS8</accession>